<protein>
    <recommendedName>
        <fullName evidence="1">MATH domain-containing protein</fullName>
    </recommendedName>
</protein>
<name>A0ABD3KSQ4_EUCGL</name>
<dbReference type="Gene3D" id="2.60.210.10">
    <property type="entry name" value="Apoptosis, Tumor Necrosis Factor Receptor Associated Protein 2, Chain A"/>
    <property type="match status" value="2"/>
</dbReference>
<dbReference type="AlphaFoldDB" id="A0ABD3KSQ4"/>
<dbReference type="InterPro" id="IPR008974">
    <property type="entry name" value="TRAF-like"/>
</dbReference>
<dbReference type="PROSITE" id="PS50144">
    <property type="entry name" value="MATH"/>
    <property type="match status" value="2"/>
</dbReference>
<evidence type="ECO:0000259" key="1">
    <source>
        <dbReference type="PROSITE" id="PS50144"/>
    </source>
</evidence>
<reference evidence="2 3" key="1">
    <citation type="submission" date="2024-11" db="EMBL/GenBank/DDBJ databases">
        <title>Chromosome-level genome assembly of Eucalyptus globulus Labill. provides insights into its genome evolution.</title>
        <authorList>
            <person name="Li X."/>
        </authorList>
    </citation>
    <scope>NUCLEOTIDE SEQUENCE [LARGE SCALE GENOMIC DNA]</scope>
    <source>
        <strain evidence="2">CL2024</strain>
        <tissue evidence="2">Fresh tender leaves</tissue>
    </source>
</reference>
<dbReference type="PANTHER" id="PTHR46162:SF40">
    <property type="entry name" value="TRAF-LIKE FAMILY PROTEIN"/>
    <property type="match status" value="1"/>
</dbReference>
<dbReference type="EMBL" id="JBJKBG010000004">
    <property type="protein sequence ID" value="KAL3742780.1"/>
    <property type="molecule type" value="Genomic_DNA"/>
</dbReference>
<dbReference type="PANTHER" id="PTHR46162">
    <property type="entry name" value="TRAF-LIKE FAMILY PROTEIN"/>
    <property type="match status" value="1"/>
</dbReference>
<dbReference type="CDD" id="cd00121">
    <property type="entry name" value="MATH"/>
    <property type="match status" value="2"/>
</dbReference>
<comment type="caution">
    <text evidence="2">The sequence shown here is derived from an EMBL/GenBank/DDBJ whole genome shotgun (WGS) entry which is preliminary data.</text>
</comment>
<organism evidence="2 3">
    <name type="scientific">Eucalyptus globulus</name>
    <name type="common">Tasmanian blue gum</name>
    <dbReference type="NCBI Taxonomy" id="34317"/>
    <lineage>
        <taxon>Eukaryota</taxon>
        <taxon>Viridiplantae</taxon>
        <taxon>Streptophyta</taxon>
        <taxon>Embryophyta</taxon>
        <taxon>Tracheophyta</taxon>
        <taxon>Spermatophyta</taxon>
        <taxon>Magnoliopsida</taxon>
        <taxon>eudicotyledons</taxon>
        <taxon>Gunneridae</taxon>
        <taxon>Pentapetalae</taxon>
        <taxon>rosids</taxon>
        <taxon>malvids</taxon>
        <taxon>Myrtales</taxon>
        <taxon>Myrtaceae</taxon>
        <taxon>Myrtoideae</taxon>
        <taxon>Eucalypteae</taxon>
        <taxon>Eucalyptus</taxon>
    </lineage>
</organism>
<dbReference type="InterPro" id="IPR002083">
    <property type="entry name" value="MATH/TRAF_dom"/>
</dbReference>
<evidence type="ECO:0000313" key="2">
    <source>
        <dbReference type="EMBL" id="KAL3742780.1"/>
    </source>
</evidence>
<gene>
    <name evidence="2" type="ORF">ACJRO7_018147</name>
</gene>
<dbReference type="Proteomes" id="UP001634007">
    <property type="component" value="Unassembled WGS sequence"/>
</dbReference>
<keyword evidence="3" id="KW-1185">Reference proteome</keyword>
<proteinExistence type="predicted"/>
<feature type="domain" description="MATH" evidence="1">
    <location>
        <begin position="21"/>
        <end position="152"/>
    </location>
</feature>
<sequence>MAMCCFATARESAKYMRALQPAHYLLKIESFDVLSTLDKYDSGVFEAGGYKWRLSLYPKGNNGDNGSGYVSLYLSIEEPPPTQTVHVNYKLFVHNKLQKKYLTIQDTDEEISSFNRSKTQHGFPRFLSLKEFENRSNGYLDEKHSCTFGAEVFVIQPAKMREESFTLIRYPTQNTFTFQIENWSKLGTDPLSKEFTFEGRQWKLLVYPKGNAAGKGKSLSVYLEVQHLHEKMKVYAEFNLRVLDQLKNNNKEKPFKSWLSAPCPRKGDADFMPLKDLEKSAKGFVHDDALVVDVQIRVVSKL</sequence>
<accession>A0ABD3KSQ4</accession>
<dbReference type="Pfam" id="PF22486">
    <property type="entry name" value="MATH_2"/>
    <property type="match status" value="2"/>
</dbReference>
<feature type="domain" description="MATH" evidence="1">
    <location>
        <begin position="173"/>
        <end position="296"/>
    </location>
</feature>
<evidence type="ECO:0000313" key="3">
    <source>
        <dbReference type="Proteomes" id="UP001634007"/>
    </source>
</evidence>
<dbReference type="SMART" id="SM00061">
    <property type="entry name" value="MATH"/>
    <property type="match status" value="2"/>
</dbReference>
<dbReference type="SUPFAM" id="SSF49599">
    <property type="entry name" value="TRAF domain-like"/>
    <property type="match status" value="2"/>
</dbReference>